<dbReference type="NCBIfam" id="TIGR03696">
    <property type="entry name" value="Rhs_assc_core"/>
    <property type="match status" value="1"/>
</dbReference>
<feature type="compositionally biased region" description="Basic and acidic residues" evidence="4">
    <location>
        <begin position="2181"/>
        <end position="2191"/>
    </location>
</feature>
<dbReference type="EMBL" id="JAADJG010000118">
    <property type="protein sequence ID" value="KAF4454660.1"/>
    <property type="molecule type" value="Genomic_DNA"/>
</dbReference>
<dbReference type="GO" id="GO:0005737">
    <property type="term" value="C:cytoplasm"/>
    <property type="evidence" value="ECO:0007669"/>
    <property type="project" value="InterPro"/>
</dbReference>
<keyword evidence="8" id="KW-1185">Reference proteome</keyword>
<evidence type="ECO:0000313" key="8">
    <source>
        <dbReference type="Proteomes" id="UP000605986"/>
    </source>
</evidence>
<dbReference type="Gene3D" id="2.180.10.10">
    <property type="entry name" value="RHS repeat-associated core"/>
    <property type="match status" value="1"/>
</dbReference>
<feature type="compositionally biased region" description="Polar residues" evidence="4">
    <location>
        <begin position="2154"/>
        <end position="2180"/>
    </location>
</feature>
<feature type="domain" description="Insecticide toxin TcdB middle/N-terminal" evidence="6">
    <location>
        <begin position="692"/>
        <end position="838"/>
    </location>
</feature>
<proteinExistence type="predicted"/>
<name>A0A8H4KNQ1_9HYPO</name>
<dbReference type="InterPro" id="IPR022385">
    <property type="entry name" value="Rhs_assc_core"/>
</dbReference>
<evidence type="ECO:0000313" key="7">
    <source>
        <dbReference type="EMBL" id="KAF4454660.1"/>
    </source>
</evidence>
<dbReference type="InterPro" id="IPR028994">
    <property type="entry name" value="Integrin_alpha_N"/>
</dbReference>
<comment type="caution">
    <text evidence="7">The sequence shown here is derived from an EMBL/GenBank/DDBJ whole genome shotgun (WGS) entry which is preliminary data.</text>
</comment>
<dbReference type="InterPro" id="IPR022045">
    <property type="entry name" value="TcdB_toxin_mid/N"/>
</dbReference>
<keyword evidence="2" id="KW-0964">Secreted</keyword>
<evidence type="ECO:0000256" key="4">
    <source>
        <dbReference type="SAM" id="MobiDB-lite"/>
    </source>
</evidence>
<dbReference type="SUPFAM" id="SSF69318">
    <property type="entry name" value="Integrin alpha N-terminal domain"/>
    <property type="match status" value="1"/>
</dbReference>
<dbReference type="Pfam" id="PF12255">
    <property type="entry name" value="TcdB_toxin_midC"/>
    <property type="match status" value="1"/>
</dbReference>
<feature type="compositionally biased region" description="Basic and acidic residues" evidence="4">
    <location>
        <begin position="1831"/>
        <end position="1840"/>
    </location>
</feature>
<accession>A0A8H4KNQ1</accession>
<dbReference type="Proteomes" id="UP000605986">
    <property type="component" value="Unassembled WGS sequence"/>
</dbReference>
<feature type="region of interest" description="Disordered" evidence="4">
    <location>
        <begin position="2154"/>
        <end position="2211"/>
    </location>
</feature>
<organism evidence="7 8">
    <name type="scientific">Fusarium austroafricanum</name>
    <dbReference type="NCBI Taxonomy" id="2364996"/>
    <lineage>
        <taxon>Eukaryota</taxon>
        <taxon>Fungi</taxon>
        <taxon>Dikarya</taxon>
        <taxon>Ascomycota</taxon>
        <taxon>Pezizomycotina</taxon>
        <taxon>Sordariomycetes</taxon>
        <taxon>Hypocreomycetidae</taxon>
        <taxon>Hypocreales</taxon>
        <taxon>Nectriaceae</taxon>
        <taxon>Fusarium</taxon>
        <taxon>Fusarium concolor species complex</taxon>
    </lineage>
</organism>
<keyword evidence="3" id="KW-0843">Virulence</keyword>
<evidence type="ECO:0000256" key="3">
    <source>
        <dbReference type="ARBA" id="ARBA00023026"/>
    </source>
</evidence>
<evidence type="ECO:0000259" key="6">
    <source>
        <dbReference type="Pfam" id="PF12256"/>
    </source>
</evidence>
<dbReference type="PRINTS" id="PR01341">
    <property type="entry name" value="SALSPVBPROT"/>
</dbReference>
<evidence type="ECO:0000256" key="1">
    <source>
        <dbReference type="ARBA" id="ARBA00004613"/>
    </source>
</evidence>
<protein>
    <submittedName>
        <fullName evidence="7">SpvB-domain-containing protein</fullName>
    </submittedName>
</protein>
<dbReference type="GO" id="GO:0005576">
    <property type="term" value="C:extracellular region"/>
    <property type="evidence" value="ECO:0007669"/>
    <property type="project" value="UniProtKB-SubCell"/>
</dbReference>
<reference evidence="7" key="1">
    <citation type="submission" date="2020-01" db="EMBL/GenBank/DDBJ databases">
        <title>Identification and distribution of gene clusters putatively required for synthesis of sphingolipid metabolism inhibitors in phylogenetically diverse species of the filamentous fungus Fusarium.</title>
        <authorList>
            <person name="Kim H.-S."/>
            <person name="Busman M."/>
            <person name="Brown D.W."/>
            <person name="Divon H."/>
            <person name="Uhlig S."/>
            <person name="Proctor R.H."/>
        </authorList>
    </citation>
    <scope>NUCLEOTIDE SEQUENCE</scope>
    <source>
        <strain evidence="7">NRRL 53441</strain>
    </source>
</reference>
<dbReference type="PANTHER" id="PTHR32305">
    <property type="match status" value="1"/>
</dbReference>
<gene>
    <name evidence="7" type="ORF">F53441_2894</name>
</gene>
<feature type="region of interest" description="Disordered" evidence="4">
    <location>
        <begin position="1831"/>
        <end position="1862"/>
    </location>
</feature>
<feature type="compositionally biased region" description="Polar residues" evidence="4">
    <location>
        <begin position="2192"/>
        <end position="2202"/>
    </location>
</feature>
<dbReference type="OrthoDB" id="5426877at2759"/>
<dbReference type="InterPro" id="IPR022044">
    <property type="entry name" value="TcdB_toxin_mid/C"/>
</dbReference>
<comment type="subcellular location">
    <subcellularLocation>
        <location evidence="1">Secreted</location>
    </subcellularLocation>
</comment>
<feature type="domain" description="Insecticide toxin TcdB middle/C-terminal" evidence="5">
    <location>
        <begin position="882"/>
        <end position="981"/>
    </location>
</feature>
<dbReference type="InterPro" id="IPR003284">
    <property type="entry name" value="Sal_SpvB"/>
</dbReference>
<dbReference type="InterPro" id="IPR050708">
    <property type="entry name" value="T6SS_VgrG/RHS"/>
</dbReference>
<sequence>MDKFNPPSITGGNSNTSFNDLMSGLDVSSADAPGNLSADSSQQLSIRERFQVDSATGGTSFSIPIPITKGRGGFGPDLSLVYQSAAASTNGPFGSGWQLGGLQTISRLASRGVPVYDDEVDVFVHSGLGELVPVDGSHDAHDEENATEYRIYRYRPRVGQGLVRIERWKNRENPHDVFWKTIFGDNVTVHLGKDEESRIFDPDDPLRIFSWLVTETYDGNGNNMVFSYKKEDTNGVPSHILDQIYGSPSSAPQAMRYLKSVRYGNETPNRDLQTWELLRKESTEKQKWLFELILDYGEYDKDTPTTVTTEDWKARRDPFTTYSYGFAINTFRLCRRFLMFHHFPDKLARQDCLVKSLVLNYEVDSRSGTSLLTSCFVGGHSPQGSHDLGSLWLPPVTLQYTKPVNEGEITVEEVQVPVTGLGSSAAAQWIDLDGEGIPGVLVKVPGADWYYYRNQSDGLKVSLDGPGIAPARPSLDGRGTEDRWADLEGDGLLRLVSRSPGGEVQGFYERSEEGDFTRLIPFASYPSVWGDRWMTNVDLVGDGHPDLVDMGATSDGEFNWYPSLGKKGYGSVQRTRHAPILDGERRDTLFICDMVGDGLSDIVIVRYGSVRYWPNMGHGRFGRPVDMSCSPAEVDFSPQRLRLANVSGVGGADLIYLRPGGGAAIYYNQFGAQWSDPYIIPSVPPLDRFSWVDVFDIAGRGSPALCWACDIAGHGVTKVHFLDLTAGSRPGLLHKVENGTGIEVEIEYRSSTLDRLEDERNGQPWATRLPFPVLCVSQVTTRDTVAKTSAESRFTYHNGYYDPVDREFRGFQRVEKVDREVTGTITSPPVLTKTWYCTGLVSLDSVDTLPGSYPSHDLGLLDPLISAEMPPKLAWQDLREAYVSLSGLVRRTEIFSLGKTTKENFPYQCEQQSYKVVMEQSSKANETSRGSFRVNGREMITAVYERGDVKSPKITHRLVLETDRYGNVCQAVEINYARPDSRGQLEGTGSAEDILMYSNTAFTNAVEKANEVRTPLISEHRQYRLFPDQKTKPAPGCRYERGGLRRTCRELPKVKDNPSTKSGCCVLVSAARVLYTGEDLVTPLPLGQLHAFSVQYQGYQLVLTNSMLQKHLSPFIDDISRNHVLKDGGYAELDAGSNEWWVPSARQMYGDKEEDGLNFARSHFYTPSGEIDAFGAISRIEMDEFCLLPQVLTDAAGNRTTISHEYVHMTVQLITDANNNCSETMVDPLGRCVAIAVDGKGGSETGNSVRELESIVSDEDLNLLLEDPCGPLGAKALGYASHRIVYGMGRPCRPDSDDATRPTTVRPTAQLEFLRSRHVNDPSPSDIHIQITYFDGSGQPIQKLKLVEQSKKGAKWQLHDWVICNQAGQPIEAFQPCHVSSSGFHEVDMHPDAELCRYSTMTFYDAMSRVVGVLYPDHTWSKTVYETWKQIDYDVGDLIAVESPLIDEDIGSFFQELPENKYLPTWYQRKSISKISEDRNAAENSLVYRDTPSTSHLDVLGRPTVSEQVLDRSGSPPRRARVEYDIYGNVCAEIDSMDRIVSKSEFDMLGRPLVQRSMDRGARWVFPDCAGQPLVSWDKQGRRQSHHYDQLRRLTKVTLQTTKPSVTSEIVVMRNIYGESHPQGAEKNLLGRVYQCYDQSGLRTNHCYDLSGNCTISTVQYATEYKQMLDWGKEESPKLEPTIFTTETFFNALGQNIRVVAPGGDSLKRTFDLAGRLVKVESYASDKTYITTASIDHVTYDPDDQVGSILYGNGALVRNTYGVSDRRLLKSRTTGTEDGRVLQDISCWYDCMGRLVRREDKAQQTLFFDDCRISPTEDFSYDSLGQLIESSGREQVDKSPDSPGRISPPDLHLGRSTNLPGDGKQMVPYVEKYTYDVCGNILRMEHGLQSGSGWSRRYKYEEPSLIDPSVYNNRLTSSTVGNSTTHYGYEGISGIGGCITSMSGYSDLRWDHHDRLRAFATQRVTEGAIPEMTWYVYNSDGERVRKVTERSSHYNDDGGGVKRCETLYLPLMDKYMVYEGNGGVIRHRINTFHVRAPELSEGAAALVEQDSRRQSHLVRYQLGDRLELDDKARVVSYEEFTAYGVSTYSAKTKGAAPRKYRFASYKRDQESGLYLCGERYYACWLGRWLSPDPLGTADGHNLFCYVGNDPVNNNDHTGTMTKPKTGSPRQQGQHSNTTSKDSGKKGSETPDKSQQPTTSKNTAEGKKTVTLYRGTARDRADRFIAGEWDSIVSHDREGNGQYRFRPGDLNTVEDAATYWTDERSRAAEHASYAADGVIIEIQVPQEWVNADVAATIEDGGESRQLNIIDYRIWATGNEGNAEVLAVKILPRLFSLTALQQLQTFSKECSELLGSC</sequence>
<evidence type="ECO:0000259" key="5">
    <source>
        <dbReference type="Pfam" id="PF12255"/>
    </source>
</evidence>
<evidence type="ECO:0000256" key="2">
    <source>
        <dbReference type="ARBA" id="ARBA00022525"/>
    </source>
</evidence>
<dbReference type="Pfam" id="PF03534">
    <property type="entry name" value="SpvB"/>
    <property type="match status" value="1"/>
</dbReference>
<dbReference type="Pfam" id="PF12256">
    <property type="entry name" value="TcdB_toxin_midN"/>
    <property type="match status" value="1"/>
</dbReference>
<dbReference type="PANTHER" id="PTHR32305:SF15">
    <property type="entry name" value="PROTEIN RHSA-RELATED"/>
    <property type="match status" value="1"/>
</dbReference>